<proteinExistence type="predicted"/>
<accession>A0ACC2C9E1</accession>
<name>A0ACC2C9E1_DIPCM</name>
<protein>
    <submittedName>
        <fullName evidence="1">Uncharacterized protein</fullName>
    </submittedName>
</protein>
<dbReference type="EMBL" id="CM055102">
    <property type="protein sequence ID" value="KAJ7538508.1"/>
    <property type="molecule type" value="Genomic_DNA"/>
</dbReference>
<sequence length="136" mass="15749">MQLIVRILQIFACMDKSNYKVLLSESFRMDGKVCKFGPYSTPTPTDISEGFFAVYVGKEQRRFVIPTHYLNHPFFEFLLKKSEEEFGFCLDGGLVIPCEVEHFECLLQSIKEGNSLVTSRKTIERDEIWKPKLVCP</sequence>
<organism evidence="1 2">
    <name type="scientific">Diphasiastrum complanatum</name>
    <name type="common">Issler's clubmoss</name>
    <name type="synonym">Lycopodium complanatum</name>
    <dbReference type="NCBI Taxonomy" id="34168"/>
    <lineage>
        <taxon>Eukaryota</taxon>
        <taxon>Viridiplantae</taxon>
        <taxon>Streptophyta</taxon>
        <taxon>Embryophyta</taxon>
        <taxon>Tracheophyta</taxon>
        <taxon>Lycopodiopsida</taxon>
        <taxon>Lycopodiales</taxon>
        <taxon>Lycopodiaceae</taxon>
        <taxon>Lycopodioideae</taxon>
        <taxon>Diphasiastrum</taxon>
    </lineage>
</organism>
<reference evidence="2" key="1">
    <citation type="journal article" date="2024" name="Proc. Natl. Acad. Sci. U.S.A.">
        <title>Extraordinary preservation of gene collinearity over three hundred million years revealed in homosporous lycophytes.</title>
        <authorList>
            <person name="Li C."/>
            <person name="Wickell D."/>
            <person name="Kuo L.Y."/>
            <person name="Chen X."/>
            <person name="Nie B."/>
            <person name="Liao X."/>
            <person name="Peng D."/>
            <person name="Ji J."/>
            <person name="Jenkins J."/>
            <person name="Williams M."/>
            <person name="Shu S."/>
            <person name="Plott C."/>
            <person name="Barry K."/>
            <person name="Rajasekar S."/>
            <person name="Grimwood J."/>
            <person name="Han X."/>
            <person name="Sun S."/>
            <person name="Hou Z."/>
            <person name="He W."/>
            <person name="Dai G."/>
            <person name="Sun C."/>
            <person name="Schmutz J."/>
            <person name="Leebens-Mack J.H."/>
            <person name="Li F.W."/>
            <person name="Wang L."/>
        </authorList>
    </citation>
    <scope>NUCLEOTIDE SEQUENCE [LARGE SCALE GENOMIC DNA]</scope>
    <source>
        <strain evidence="2">cv. PW_Plant_1</strain>
    </source>
</reference>
<keyword evidence="2" id="KW-1185">Reference proteome</keyword>
<evidence type="ECO:0000313" key="1">
    <source>
        <dbReference type="EMBL" id="KAJ7538508.1"/>
    </source>
</evidence>
<evidence type="ECO:0000313" key="2">
    <source>
        <dbReference type="Proteomes" id="UP001162992"/>
    </source>
</evidence>
<comment type="caution">
    <text evidence="1">The sequence shown here is derived from an EMBL/GenBank/DDBJ whole genome shotgun (WGS) entry which is preliminary data.</text>
</comment>
<gene>
    <name evidence="1" type="ORF">O6H91_11G051700</name>
</gene>
<dbReference type="Proteomes" id="UP001162992">
    <property type="component" value="Chromosome 11"/>
</dbReference>